<keyword evidence="2" id="KW-1185">Reference proteome</keyword>
<dbReference type="RefSeq" id="WP_272141019.1">
    <property type="nucleotide sequence ID" value="NZ_JAQNDM010000002.1"/>
</dbReference>
<gene>
    <name evidence="1" type="ORF">POL68_21460</name>
</gene>
<evidence type="ECO:0000313" key="1">
    <source>
        <dbReference type="EMBL" id="MDC0711053.1"/>
    </source>
</evidence>
<dbReference type="EMBL" id="JAQNDM010000002">
    <property type="protein sequence ID" value="MDC0711053.1"/>
    <property type="molecule type" value="Genomic_DNA"/>
</dbReference>
<name>A0ABT5DBP3_9BACT</name>
<evidence type="ECO:0000313" key="2">
    <source>
        <dbReference type="Proteomes" id="UP001221838"/>
    </source>
</evidence>
<accession>A0ABT5DBP3</accession>
<dbReference type="Proteomes" id="UP001221838">
    <property type="component" value="Unassembled WGS sequence"/>
</dbReference>
<organism evidence="1 2">
    <name type="scientific">Stigmatella ashevillensis</name>
    <dbReference type="NCBI Taxonomy" id="2995309"/>
    <lineage>
        <taxon>Bacteria</taxon>
        <taxon>Pseudomonadati</taxon>
        <taxon>Myxococcota</taxon>
        <taxon>Myxococcia</taxon>
        <taxon>Myxococcales</taxon>
        <taxon>Cystobacterineae</taxon>
        <taxon>Archangiaceae</taxon>
        <taxon>Stigmatella</taxon>
    </lineage>
</organism>
<protein>
    <submittedName>
        <fullName evidence="1">Uncharacterized protein</fullName>
    </submittedName>
</protein>
<proteinExistence type="predicted"/>
<reference evidence="1 2" key="1">
    <citation type="submission" date="2022-11" db="EMBL/GenBank/DDBJ databases">
        <title>Minimal conservation of predation-associated metabolite biosynthetic gene clusters underscores biosynthetic potential of Myxococcota including descriptions for ten novel species: Archangium lansinium sp. nov., Myxococcus landrumus sp. nov., Nannocystis bai.</title>
        <authorList>
            <person name="Ahearne A."/>
            <person name="Stevens C."/>
            <person name="Dowd S."/>
        </authorList>
    </citation>
    <scope>NUCLEOTIDE SEQUENCE [LARGE SCALE GENOMIC DNA]</scope>
    <source>
        <strain evidence="1 2">NCWAL01</strain>
    </source>
</reference>
<comment type="caution">
    <text evidence="1">The sequence shown here is derived from an EMBL/GenBank/DDBJ whole genome shotgun (WGS) entry which is preliminary data.</text>
</comment>
<sequence>MTASIEPTPYSDDVLALSDVALWIEKLKHLANVETESPPAFTRYVTSRVPAHSQDFFHHLSVERFRWRATDGSDHGGAVGIIKGTWFRKDTAYNFPPDIHAMIVDTHDDQAMAFLVRRDGEHVDQARVVAAAAGEEATAVTVAGTLAEYARHAVEARFAWHWFLDPEAAKATRAWVDAQPLRQDPTFAVEIEAVEPAEEGALRAQLLDWLSSRSRKSHAVAAGHAGTDGASLSRAIAEVLATGSPAARKKLIARLQKEHGSDYRQDLFLDPLPQGLQAVHLRATRLAAAHHSPSHSQVPYQVLQLLLDAPGAEALHREVGNTDHLRFCPRRCHDIGEQLALGSFATQPEKTLPQGWVPGKVRFVALLPQRLVPTGCKPGAKFHTIAPANQYLFRGKALRST</sequence>